<evidence type="ECO:0000313" key="2">
    <source>
        <dbReference type="EMBL" id="GFN94340.1"/>
    </source>
</evidence>
<reference evidence="2 3" key="1">
    <citation type="journal article" date="2021" name="Elife">
        <title>Chloroplast acquisition without the gene transfer in kleptoplastic sea slugs, Plakobranchus ocellatus.</title>
        <authorList>
            <person name="Maeda T."/>
            <person name="Takahashi S."/>
            <person name="Yoshida T."/>
            <person name="Shimamura S."/>
            <person name="Takaki Y."/>
            <person name="Nagai Y."/>
            <person name="Toyoda A."/>
            <person name="Suzuki Y."/>
            <person name="Arimoto A."/>
            <person name="Ishii H."/>
            <person name="Satoh N."/>
            <person name="Nishiyama T."/>
            <person name="Hasebe M."/>
            <person name="Maruyama T."/>
            <person name="Minagawa J."/>
            <person name="Obokata J."/>
            <person name="Shigenobu S."/>
        </authorList>
    </citation>
    <scope>NUCLEOTIDE SEQUENCE [LARGE SCALE GENOMIC DNA]</scope>
</reference>
<name>A0AAV3Z4X4_9GAST</name>
<keyword evidence="3" id="KW-1185">Reference proteome</keyword>
<organism evidence="2 3">
    <name type="scientific">Plakobranchus ocellatus</name>
    <dbReference type="NCBI Taxonomy" id="259542"/>
    <lineage>
        <taxon>Eukaryota</taxon>
        <taxon>Metazoa</taxon>
        <taxon>Spiralia</taxon>
        <taxon>Lophotrochozoa</taxon>
        <taxon>Mollusca</taxon>
        <taxon>Gastropoda</taxon>
        <taxon>Heterobranchia</taxon>
        <taxon>Euthyneura</taxon>
        <taxon>Panpulmonata</taxon>
        <taxon>Sacoglossa</taxon>
        <taxon>Placobranchoidea</taxon>
        <taxon>Plakobranchidae</taxon>
        <taxon>Plakobranchus</taxon>
    </lineage>
</organism>
<evidence type="ECO:0000256" key="1">
    <source>
        <dbReference type="SAM" id="Phobius"/>
    </source>
</evidence>
<proteinExistence type="predicted"/>
<accession>A0AAV3Z4X4</accession>
<sequence>MVGVRSRSPRVVLKLSDFGQPSGHLGKRLAIGSEFVHKKEISGFQEARGIRTCDRRVPADPRTVLLSTVSPTPLCCCNRQENPVVRQSVENQSSVLVSLLAVSIVGLICLCFSSPPSFRGSQHSLNAR</sequence>
<protein>
    <submittedName>
        <fullName evidence="2">Uncharacterized protein</fullName>
    </submittedName>
</protein>
<evidence type="ECO:0000313" key="3">
    <source>
        <dbReference type="Proteomes" id="UP000735302"/>
    </source>
</evidence>
<feature type="transmembrane region" description="Helical" evidence="1">
    <location>
        <begin position="95"/>
        <end position="115"/>
    </location>
</feature>
<dbReference type="Proteomes" id="UP000735302">
    <property type="component" value="Unassembled WGS sequence"/>
</dbReference>
<comment type="caution">
    <text evidence="2">The sequence shown here is derived from an EMBL/GenBank/DDBJ whole genome shotgun (WGS) entry which is preliminary data.</text>
</comment>
<keyword evidence="1" id="KW-1133">Transmembrane helix</keyword>
<keyword evidence="1" id="KW-0472">Membrane</keyword>
<dbReference type="EMBL" id="BLXT01002434">
    <property type="protein sequence ID" value="GFN94340.1"/>
    <property type="molecule type" value="Genomic_DNA"/>
</dbReference>
<dbReference type="AlphaFoldDB" id="A0AAV3Z4X4"/>
<gene>
    <name evidence="2" type="ORF">PoB_002084600</name>
</gene>
<keyword evidence="1" id="KW-0812">Transmembrane</keyword>